<dbReference type="GO" id="GO:0016491">
    <property type="term" value="F:oxidoreductase activity"/>
    <property type="evidence" value="ECO:0007669"/>
    <property type="project" value="UniProtKB-KW"/>
</dbReference>
<dbReference type="GO" id="GO:0005829">
    <property type="term" value="C:cytosol"/>
    <property type="evidence" value="ECO:0007669"/>
    <property type="project" value="TreeGrafter"/>
</dbReference>
<protein>
    <submittedName>
        <fullName evidence="3">Aldo/keto reductase</fullName>
    </submittedName>
</protein>
<dbReference type="Gene3D" id="3.20.20.100">
    <property type="entry name" value="NADP-dependent oxidoreductase domain"/>
    <property type="match status" value="1"/>
</dbReference>
<proteinExistence type="predicted"/>
<evidence type="ECO:0000313" key="4">
    <source>
        <dbReference type="Proteomes" id="UP000324058"/>
    </source>
</evidence>
<name>A0A5S4TIM6_STRPY</name>
<feature type="domain" description="NADP-dependent oxidoreductase" evidence="2">
    <location>
        <begin position="16"/>
        <end position="92"/>
    </location>
</feature>
<evidence type="ECO:0000313" key="3">
    <source>
        <dbReference type="EMBL" id="TYK98167.1"/>
    </source>
</evidence>
<reference evidence="3 4" key="1">
    <citation type="submission" date="2019-02" db="EMBL/GenBank/DDBJ databases">
        <title>Novel genomic isolates of S. pyogenes and S. dysgalactiae subsp. equisimilis associated to necrotising fasciitis (NSTI).</title>
        <authorList>
            <person name="Barrantes I."/>
        </authorList>
    </citation>
    <scope>NUCLEOTIDE SEQUENCE [LARGE SCALE GENOMIC DNA]</scope>
    <source>
        <strain evidence="3 4">SPY2028</strain>
    </source>
</reference>
<dbReference type="InterPro" id="IPR023210">
    <property type="entry name" value="NADP_OxRdtase_dom"/>
</dbReference>
<dbReference type="EMBL" id="SJLL01000099">
    <property type="protein sequence ID" value="TYK98167.1"/>
    <property type="molecule type" value="Genomic_DNA"/>
</dbReference>
<comment type="caution">
    <text evidence="3">The sequence shown here is derived from an EMBL/GenBank/DDBJ whole genome shotgun (WGS) entry which is preliminary data.</text>
</comment>
<dbReference type="InterPro" id="IPR036812">
    <property type="entry name" value="NAD(P)_OxRdtase_dom_sf"/>
</dbReference>
<gene>
    <name evidence="3" type="ORF">E0F66_10325</name>
</gene>
<keyword evidence="1" id="KW-0560">Oxidoreductase</keyword>
<evidence type="ECO:0000259" key="2">
    <source>
        <dbReference type="Pfam" id="PF00248"/>
    </source>
</evidence>
<dbReference type="InterPro" id="IPR050523">
    <property type="entry name" value="AKR_Detox_Biosynth"/>
</dbReference>
<sequence>MEIRNLGGSGLRVSAVGIGCNNFGQRTDLETSRKVIHKAIDLGITLFDTADIYAGMGGSETVLGTVLGDRRKDVVLATKYAKPMATDGTKQGASR</sequence>
<dbReference type="AlphaFoldDB" id="A0A5S4TIM6"/>
<dbReference type="OrthoDB" id="9773828at2"/>
<dbReference type="Pfam" id="PF00248">
    <property type="entry name" value="Aldo_ket_red"/>
    <property type="match status" value="1"/>
</dbReference>
<dbReference type="PANTHER" id="PTHR43364">
    <property type="entry name" value="NADH-SPECIFIC METHYLGLYOXAL REDUCTASE-RELATED"/>
    <property type="match status" value="1"/>
</dbReference>
<accession>A0A5S4TIM6</accession>
<evidence type="ECO:0000256" key="1">
    <source>
        <dbReference type="ARBA" id="ARBA00023002"/>
    </source>
</evidence>
<dbReference type="Proteomes" id="UP000324058">
    <property type="component" value="Unassembled WGS sequence"/>
</dbReference>
<organism evidence="3 4">
    <name type="scientific">Streptococcus pyogenes</name>
    <dbReference type="NCBI Taxonomy" id="1314"/>
    <lineage>
        <taxon>Bacteria</taxon>
        <taxon>Bacillati</taxon>
        <taxon>Bacillota</taxon>
        <taxon>Bacilli</taxon>
        <taxon>Lactobacillales</taxon>
        <taxon>Streptococcaceae</taxon>
        <taxon>Streptococcus</taxon>
    </lineage>
</organism>
<dbReference type="SUPFAM" id="SSF51430">
    <property type="entry name" value="NAD(P)-linked oxidoreductase"/>
    <property type="match status" value="1"/>
</dbReference>
<dbReference type="PANTHER" id="PTHR43364:SF4">
    <property type="entry name" value="NAD(P)-LINKED OXIDOREDUCTASE SUPERFAMILY PROTEIN"/>
    <property type="match status" value="1"/>
</dbReference>
<feature type="non-terminal residue" evidence="3">
    <location>
        <position position="95"/>
    </location>
</feature>